<protein>
    <recommendedName>
        <fullName evidence="2">Protein NATD1</fullName>
    </recommendedName>
    <alternativeName>
        <fullName evidence="3">N-acetyltransferase domain-containing protein 1</fullName>
    </alternativeName>
</protein>
<dbReference type="Gene3D" id="3.40.630.30">
    <property type="match status" value="1"/>
</dbReference>
<feature type="domain" description="N-acetyltransferase" evidence="4">
    <location>
        <begin position="24"/>
        <end position="113"/>
    </location>
</feature>
<accession>A0A1W0WIR4</accession>
<evidence type="ECO:0000313" key="5">
    <source>
        <dbReference type="EMBL" id="OQV15110.1"/>
    </source>
</evidence>
<dbReference type="PANTHER" id="PTHR31435:SF9">
    <property type="entry name" value="PROTEIN NATD1"/>
    <property type="match status" value="1"/>
</dbReference>
<dbReference type="EMBL" id="MTYJ01000094">
    <property type="protein sequence ID" value="OQV15110.1"/>
    <property type="molecule type" value="Genomic_DNA"/>
</dbReference>
<evidence type="ECO:0000256" key="3">
    <source>
        <dbReference type="ARBA" id="ARBA00031876"/>
    </source>
</evidence>
<proteinExistence type="inferred from homology"/>
<evidence type="ECO:0000259" key="4">
    <source>
        <dbReference type="PROSITE" id="PS51729"/>
    </source>
</evidence>
<comment type="similarity">
    <text evidence="1">Belongs to the NATD1 family.</text>
</comment>
<reference evidence="6" key="1">
    <citation type="submission" date="2017-01" db="EMBL/GenBank/DDBJ databases">
        <title>Comparative genomics of anhydrobiosis in the tardigrade Hypsibius dujardini.</title>
        <authorList>
            <person name="Yoshida Y."/>
            <person name="Koutsovoulos G."/>
            <person name="Laetsch D."/>
            <person name="Stevens L."/>
            <person name="Kumar S."/>
            <person name="Horikawa D."/>
            <person name="Ishino K."/>
            <person name="Komine S."/>
            <person name="Tomita M."/>
            <person name="Blaxter M."/>
            <person name="Arakawa K."/>
        </authorList>
    </citation>
    <scope>NUCLEOTIDE SEQUENCE [LARGE SCALE GENOMIC DNA]</scope>
    <source>
        <strain evidence="6">Z151</strain>
    </source>
</reference>
<sequence length="121" mass="13267">MLNNLSRGTLKWASNICLHNSASVRNMASSAVASSGENGSKEEALLTYALPKSNVIDLQHTFVPEEFRGKGVGALLVAKALEFAAEKDLKAQLTCWYTAEYVEKHRDKIAVSPSLQKLQFL</sequence>
<evidence type="ECO:0000256" key="1">
    <source>
        <dbReference type="ARBA" id="ARBA00006233"/>
    </source>
</evidence>
<dbReference type="SUPFAM" id="SSF55729">
    <property type="entry name" value="Acyl-CoA N-acyltransferases (Nat)"/>
    <property type="match status" value="1"/>
</dbReference>
<name>A0A1W0WIR4_HYPEX</name>
<dbReference type="PANTHER" id="PTHR31435">
    <property type="entry name" value="PROTEIN NATD1"/>
    <property type="match status" value="1"/>
</dbReference>
<evidence type="ECO:0000256" key="2">
    <source>
        <dbReference type="ARBA" id="ARBA00020243"/>
    </source>
</evidence>
<dbReference type="OrthoDB" id="74247at2759"/>
<comment type="caution">
    <text evidence="5">The sequence shown here is derived from an EMBL/GenBank/DDBJ whole genome shotgun (WGS) entry which is preliminary data.</text>
</comment>
<dbReference type="CDD" id="cd04301">
    <property type="entry name" value="NAT_SF"/>
    <property type="match status" value="1"/>
</dbReference>
<keyword evidence="6" id="KW-1185">Reference proteome</keyword>
<dbReference type="Proteomes" id="UP000192578">
    <property type="component" value="Unassembled WGS sequence"/>
</dbReference>
<gene>
    <name evidence="5" type="ORF">BV898_10740</name>
</gene>
<dbReference type="Pfam" id="PF14542">
    <property type="entry name" value="Acetyltransf_CG"/>
    <property type="match status" value="1"/>
</dbReference>
<dbReference type="PROSITE" id="PS51729">
    <property type="entry name" value="GNAT_YJDJ"/>
    <property type="match status" value="1"/>
</dbReference>
<dbReference type="AlphaFoldDB" id="A0A1W0WIR4"/>
<evidence type="ECO:0000313" key="6">
    <source>
        <dbReference type="Proteomes" id="UP000192578"/>
    </source>
</evidence>
<dbReference type="InterPro" id="IPR045057">
    <property type="entry name" value="Gcn5-rel_NAT"/>
</dbReference>
<dbReference type="InterPro" id="IPR031165">
    <property type="entry name" value="GNAT_YJDJ"/>
</dbReference>
<organism evidence="5 6">
    <name type="scientific">Hypsibius exemplaris</name>
    <name type="common">Freshwater tardigrade</name>
    <dbReference type="NCBI Taxonomy" id="2072580"/>
    <lineage>
        <taxon>Eukaryota</taxon>
        <taxon>Metazoa</taxon>
        <taxon>Ecdysozoa</taxon>
        <taxon>Tardigrada</taxon>
        <taxon>Eutardigrada</taxon>
        <taxon>Parachela</taxon>
        <taxon>Hypsibioidea</taxon>
        <taxon>Hypsibiidae</taxon>
        <taxon>Hypsibius</taxon>
    </lineage>
</organism>
<dbReference type="InterPro" id="IPR016181">
    <property type="entry name" value="Acyl_CoA_acyltransferase"/>
</dbReference>